<dbReference type="PANTHER" id="PTHR12138:SF135">
    <property type="entry name" value="SAM DOMAIN-CONTAINING PROTEIN"/>
    <property type="match status" value="1"/>
</dbReference>
<dbReference type="Ensembl" id="ENSMFAT00000073106.1">
    <property type="protein sequence ID" value="ENSMFAP00000063692.1"/>
    <property type="gene ID" value="ENSMFAG00000050762.1"/>
</dbReference>
<accession>A0A7N9IHF6</accession>
<dbReference type="PANTHER" id="PTHR12138">
    <property type="entry name" value="PRIMATE-EXPANDED PROTEIN FAMILY"/>
    <property type="match status" value="1"/>
</dbReference>
<organism evidence="1 2">
    <name type="scientific">Macaca fascicularis</name>
    <name type="common">Crab-eating macaque</name>
    <name type="synonym">Cynomolgus monkey</name>
    <dbReference type="NCBI Taxonomy" id="9541"/>
    <lineage>
        <taxon>Eukaryota</taxon>
        <taxon>Metazoa</taxon>
        <taxon>Chordata</taxon>
        <taxon>Craniata</taxon>
        <taxon>Vertebrata</taxon>
        <taxon>Euteleostomi</taxon>
        <taxon>Mammalia</taxon>
        <taxon>Eutheria</taxon>
        <taxon>Euarchontoglires</taxon>
        <taxon>Primates</taxon>
        <taxon>Haplorrhini</taxon>
        <taxon>Catarrhini</taxon>
        <taxon>Cercopithecidae</taxon>
        <taxon>Cercopithecinae</taxon>
        <taxon>Macaca</taxon>
    </lineage>
</organism>
<sequence length="125" mass="14104">MYLFIYFWRCSLALSPRMESNGVILAHCNLCLPGSSLLSLCLSLPYSWDYRHTRPHLANFCIFSRGGFHHVGLTGLKLLTSSDLHALASQCAGITGVSHHTQPKYPIFNKKIVWHIEKQESMASQ</sequence>
<name>A0A7N9IHF6_MACFA</name>
<dbReference type="PRINTS" id="PR02045">
    <property type="entry name" value="F138DOMAIN"/>
</dbReference>
<proteinExistence type="predicted"/>
<reference evidence="1 2" key="1">
    <citation type="submission" date="2013-03" db="EMBL/GenBank/DDBJ databases">
        <authorList>
            <person name="Warren W."/>
            <person name="Wilson R.K."/>
        </authorList>
    </citation>
    <scope>NUCLEOTIDE SEQUENCE</scope>
</reference>
<keyword evidence="2" id="KW-1185">Reference proteome</keyword>
<dbReference type="GeneTree" id="ENSGT01150000286943"/>
<reference evidence="1" key="2">
    <citation type="submission" date="2025-08" db="UniProtKB">
        <authorList>
            <consortium name="Ensembl"/>
        </authorList>
    </citation>
    <scope>IDENTIFICATION</scope>
</reference>
<evidence type="ECO:0000313" key="2">
    <source>
        <dbReference type="Proteomes" id="UP000233100"/>
    </source>
</evidence>
<evidence type="ECO:0000313" key="1">
    <source>
        <dbReference type="Ensembl" id="ENSMFAP00000063692.1"/>
    </source>
</evidence>
<reference evidence="1" key="3">
    <citation type="submission" date="2025-09" db="UniProtKB">
        <authorList>
            <consortium name="Ensembl"/>
        </authorList>
    </citation>
    <scope>IDENTIFICATION</scope>
</reference>
<protein>
    <submittedName>
        <fullName evidence="1">Uncharacterized protein</fullName>
    </submittedName>
</protein>
<dbReference type="Proteomes" id="UP000233100">
    <property type="component" value="Chromosome 15"/>
</dbReference>
<dbReference type="AlphaFoldDB" id="A0A7N9IHF6"/>